<proteinExistence type="predicted"/>
<evidence type="ECO:0000256" key="1">
    <source>
        <dbReference type="SAM" id="MobiDB-lite"/>
    </source>
</evidence>
<protein>
    <submittedName>
        <fullName evidence="2">DUF742 domain-containing protein</fullName>
    </submittedName>
</protein>
<dbReference type="PANTHER" id="PTHR36221">
    <property type="entry name" value="DUF742 DOMAIN-CONTAINING PROTEIN"/>
    <property type="match status" value="1"/>
</dbReference>
<feature type="region of interest" description="Disordered" evidence="1">
    <location>
        <begin position="1"/>
        <end position="119"/>
    </location>
</feature>
<accession>A0ABT5T471</accession>
<evidence type="ECO:0000313" key="2">
    <source>
        <dbReference type="EMBL" id="MDD7969166.1"/>
    </source>
</evidence>
<dbReference type="Pfam" id="PF05331">
    <property type="entry name" value="DUF742"/>
    <property type="match status" value="1"/>
</dbReference>
<dbReference type="InterPro" id="IPR007995">
    <property type="entry name" value="DUF742"/>
</dbReference>
<organism evidence="2 3">
    <name type="scientific">Actinomycetospora lemnae</name>
    <dbReference type="NCBI Taxonomy" id="3019891"/>
    <lineage>
        <taxon>Bacteria</taxon>
        <taxon>Bacillati</taxon>
        <taxon>Actinomycetota</taxon>
        <taxon>Actinomycetes</taxon>
        <taxon>Pseudonocardiales</taxon>
        <taxon>Pseudonocardiaceae</taxon>
        <taxon>Actinomycetospora</taxon>
    </lineage>
</organism>
<feature type="compositionally biased region" description="Basic and acidic residues" evidence="1">
    <location>
        <begin position="106"/>
        <end position="119"/>
    </location>
</feature>
<evidence type="ECO:0000313" key="3">
    <source>
        <dbReference type="Proteomes" id="UP001300763"/>
    </source>
</evidence>
<reference evidence="2 3" key="1">
    <citation type="submission" date="2023-02" db="EMBL/GenBank/DDBJ databases">
        <title>Genome sequencing required for Actinomycetospora new species description.</title>
        <authorList>
            <person name="Saimee Y."/>
            <person name="Duangmal K."/>
        </authorList>
    </citation>
    <scope>NUCLEOTIDE SEQUENCE [LARGE SCALE GENOMIC DNA]</scope>
    <source>
        <strain evidence="2 3">DW7H6</strain>
    </source>
</reference>
<dbReference type="Proteomes" id="UP001300763">
    <property type="component" value="Unassembled WGS sequence"/>
</dbReference>
<name>A0ABT5T471_9PSEU</name>
<sequence length="233" mass="24408">MSDNRGESFADVLNGISGPPPKARGERRGLFRRRRAAEPEETPPEAAPTGHGDDADVVPGAPTGGTVAPDGYLYGEGVAGGPDGAHALPGGEPQTAPYGVPQPGPPRHELPDPEPPGERAEDVAIVRPYAWTGGRTRPVYDLAVETLVSVGQAGRDPSRIPRYEHRAVAELCREPRSVAEVAAMMSIPLGVARVLIGDMASQGTVVVHQTASTSGDVPDLALMERVLSGLRRL</sequence>
<dbReference type="RefSeq" id="WP_274203698.1">
    <property type="nucleotide sequence ID" value="NZ_JAQZAO010000019.1"/>
</dbReference>
<gene>
    <name evidence="2" type="ORF">PGB27_27810</name>
</gene>
<comment type="caution">
    <text evidence="2">The sequence shown here is derived from an EMBL/GenBank/DDBJ whole genome shotgun (WGS) entry which is preliminary data.</text>
</comment>
<dbReference type="EMBL" id="JAQZAO010000019">
    <property type="protein sequence ID" value="MDD7969166.1"/>
    <property type="molecule type" value="Genomic_DNA"/>
</dbReference>
<dbReference type="PANTHER" id="PTHR36221:SF1">
    <property type="entry name" value="DUF742 DOMAIN-CONTAINING PROTEIN"/>
    <property type="match status" value="1"/>
</dbReference>
<keyword evidence="3" id="KW-1185">Reference proteome</keyword>